<reference evidence="4 5" key="1">
    <citation type="submission" date="2017-04" db="EMBL/GenBank/DDBJ databases">
        <authorList>
            <person name="Afonso C.L."/>
            <person name="Miller P.J."/>
            <person name="Scott M.A."/>
            <person name="Spackman E."/>
            <person name="Goraichik I."/>
            <person name="Dimitrov K.M."/>
            <person name="Suarez D.L."/>
            <person name="Swayne D.E."/>
        </authorList>
    </citation>
    <scope>NUCLEOTIDE SEQUENCE [LARGE SCALE GENOMIC DNA]</scope>
    <source>
        <strain evidence="4 5">VK13</strain>
    </source>
</reference>
<dbReference type="InterPro" id="IPR037171">
    <property type="entry name" value="NagB/RpiA_transferase-like"/>
</dbReference>
<dbReference type="Proteomes" id="UP000192708">
    <property type="component" value="Unassembled WGS sequence"/>
</dbReference>
<organism evidence="4 5">
    <name type="scientific">Polynucleobacter kasalickyi</name>
    <dbReference type="NCBI Taxonomy" id="1938817"/>
    <lineage>
        <taxon>Bacteria</taxon>
        <taxon>Pseudomonadati</taxon>
        <taxon>Pseudomonadota</taxon>
        <taxon>Betaproteobacteria</taxon>
        <taxon>Burkholderiales</taxon>
        <taxon>Burkholderiaceae</taxon>
        <taxon>Polynucleobacter</taxon>
    </lineage>
</organism>
<comment type="catalytic activity">
    <reaction evidence="1 3">
        <text>aldehydo-D-ribose 5-phosphate = D-ribulose 5-phosphate</text>
        <dbReference type="Rhea" id="RHEA:14657"/>
        <dbReference type="ChEBI" id="CHEBI:58121"/>
        <dbReference type="ChEBI" id="CHEBI:58273"/>
        <dbReference type="EC" id="5.3.1.6"/>
    </reaction>
</comment>
<feature type="binding site" evidence="3">
    <location>
        <begin position="85"/>
        <end position="88"/>
    </location>
    <ligand>
        <name>substrate</name>
    </ligand>
</feature>
<dbReference type="NCBIfam" id="TIGR00021">
    <property type="entry name" value="rpiA"/>
    <property type="match status" value="1"/>
</dbReference>
<dbReference type="UniPathway" id="UPA00115">
    <property type="reaction ID" value="UER00412"/>
</dbReference>
<evidence type="ECO:0000256" key="2">
    <source>
        <dbReference type="ARBA" id="ARBA00023235"/>
    </source>
</evidence>
<dbReference type="PANTHER" id="PTHR11934">
    <property type="entry name" value="RIBOSE-5-PHOSPHATE ISOMERASE"/>
    <property type="match status" value="1"/>
</dbReference>
<dbReference type="CDD" id="cd01398">
    <property type="entry name" value="RPI_A"/>
    <property type="match status" value="1"/>
</dbReference>
<feature type="active site" description="Proton acceptor" evidence="3">
    <location>
        <position position="107"/>
    </location>
</feature>
<dbReference type="InterPro" id="IPR004788">
    <property type="entry name" value="Ribose5P_isomerase_type_A"/>
</dbReference>
<dbReference type="GO" id="GO:0004751">
    <property type="term" value="F:ribose-5-phosphate isomerase activity"/>
    <property type="evidence" value="ECO:0007669"/>
    <property type="project" value="UniProtKB-UniRule"/>
</dbReference>
<dbReference type="NCBIfam" id="NF001924">
    <property type="entry name" value="PRK00702.1"/>
    <property type="match status" value="1"/>
</dbReference>
<dbReference type="Pfam" id="PF06026">
    <property type="entry name" value="Rib_5-P_isom_A"/>
    <property type="match status" value="1"/>
</dbReference>
<dbReference type="EMBL" id="FWXJ01000011">
    <property type="protein sequence ID" value="SMC66723.1"/>
    <property type="molecule type" value="Genomic_DNA"/>
</dbReference>
<dbReference type="AlphaFoldDB" id="A0A1W2B180"/>
<evidence type="ECO:0000313" key="4">
    <source>
        <dbReference type="EMBL" id="SMC66723.1"/>
    </source>
</evidence>
<dbReference type="PANTHER" id="PTHR11934:SF0">
    <property type="entry name" value="RIBOSE-5-PHOSPHATE ISOMERASE"/>
    <property type="match status" value="1"/>
</dbReference>
<dbReference type="GO" id="GO:0006014">
    <property type="term" value="P:D-ribose metabolic process"/>
    <property type="evidence" value="ECO:0007669"/>
    <property type="project" value="TreeGrafter"/>
</dbReference>
<keyword evidence="5" id="KW-1185">Reference proteome</keyword>
<sequence length="231" mass="24792">MTQDELKKLVAKAAVQEILNLLPEHSLLGMGTGSTVNFLIDELKEYANYFSGVVSSSDATSQRLLSNGFKVLDANTVQSLPLYIDGADEIDPDGNMLKGGGGALTREKIVASLASQFICICDATKLVPVLGQFPLPVEVIPMASAQIQRVLEALGGQVRIRNSKVDPNLPFVTDNQGWILDVKGLAIENPLALETKLNQIPGVICNGIFAIQSANMLLVSAIDQVQKTIFK</sequence>
<dbReference type="InterPro" id="IPR020672">
    <property type="entry name" value="Ribose5P_isomerase_typA_subgr"/>
</dbReference>
<dbReference type="OrthoDB" id="5870696at2"/>
<dbReference type="SUPFAM" id="SSF75445">
    <property type="entry name" value="D-ribose-5-phosphate isomerase (RpiA), lid domain"/>
    <property type="match status" value="1"/>
</dbReference>
<feature type="binding site" evidence="3">
    <location>
        <begin position="32"/>
        <end position="35"/>
    </location>
    <ligand>
        <name>substrate</name>
    </ligand>
</feature>
<proteinExistence type="inferred from homology"/>
<dbReference type="Gene3D" id="3.40.50.1360">
    <property type="match status" value="1"/>
</dbReference>
<dbReference type="Gene3D" id="3.30.70.260">
    <property type="match status" value="1"/>
</dbReference>
<name>A0A1W2B180_9BURK</name>
<dbReference type="GO" id="GO:0009052">
    <property type="term" value="P:pentose-phosphate shunt, non-oxidative branch"/>
    <property type="evidence" value="ECO:0007669"/>
    <property type="project" value="UniProtKB-UniRule"/>
</dbReference>
<dbReference type="HAMAP" id="MF_00170">
    <property type="entry name" value="Rib_5P_isom_A"/>
    <property type="match status" value="1"/>
</dbReference>
<evidence type="ECO:0000256" key="3">
    <source>
        <dbReference type="HAMAP-Rule" id="MF_00170"/>
    </source>
</evidence>
<dbReference type="EC" id="5.3.1.6" evidence="3"/>
<comment type="pathway">
    <text evidence="3">Carbohydrate degradation; pentose phosphate pathway; D-ribose 5-phosphate from D-ribulose 5-phosphate (non-oxidative stage): step 1/1.</text>
</comment>
<dbReference type="SUPFAM" id="SSF100950">
    <property type="entry name" value="NagB/RpiA/CoA transferase-like"/>
    <property type="match status" value="1"/>
</dbReference>
<dbReference type="STRING" id="1938817.SAMN06296008_11120"/>
<comment type="function">
    <text evidence="3">Catalyzes the reversible conversion of ribose-5-phosphate to ribulose 5-phosphate.</text>
</comment>
<feature type="binding site" evidence="3">
    <location>
        <position position="125"/>
    </location>
    <ligand>
        <name>substrate</name>
    </ligand>
</feature>
<accession>A0A1W2B180</accession>
<feature type="binding site" evidence="3">
    <location>
        <begin position="98"/>
        <end position="101"/>
    </location>
    <ligand>
        <name>substrate</name>
    </ligand>
</feature>
<evidence type="ECO:0000313" key="5">
    <source>
        <dbReference type="Proteomes" id="UP000192708"/>
    </source>
</evidence>
<dbReference type="GO" id="GO:0005829">
    <property type="term" value="C:cytosol"/>
    <property type="evidence" value="ECO:0007669"/>
    <property type="project" value="TreeGrafter"/>
</dbReference>
<comment type="subunit">
    <text evidence="3">Homodimer.</text>
</comment>
<comment type="similarity">
    <text evidence="3">Belongs to the ribose 5-phosphate isomerase family.</text>
</comment>
<dbReference type="FunFam" id="3.40.50.1360:FF:000001">
    <property type="entry name" value="Ribose-5-phosphate isomerase A"/>
    <property type="match status" value="1"/>
</dbReference>
<gene>
    <name evidence="3" type="primary">rpiA</name>
    <name evidence="4" type="ORF">SAMN06296008_11120</name>
</gene>
<protein>
    <recommendedName>
        <fullName evidence="3">Ribose-5-phosphate isomerase A</fullName>
        <ecNumber evidence="3">5.3.1.6</ecNumber>
    </recommendedName>
    <alternativeName>
        <fullName evidence="3">Phosphoriboisomerase A</fullName>
        <shortName evidence="3">PRI</shortName>
    </alternativeName>
</protein>
<keyword evidence="2 3" id="KW-0413">Isomerase</keyword>
<evidence type="ECO:0000256" key="1">
    <source>
        <dbReference type="ARBA" id="ARBA00001713"/>
    </source>
</evidence>
<dbReference type="RefSeq" id="WP_084284270.1">
    <property type="nucleotide sequence ID" value="NZ_FWXJ01000011.1"/>
</dbReference>